<feature type="compositionally biased region" description="Basic residues" evidence="1">
    <location>
        <begin position="180"/>
        <end position="189"/>
    </location>
</feature>
<feature type="chain" id="PRO_5008897536" evidence="2">
    <location>
        <begin position="26"/>
        <end position="189"/>
    </location>
</feature>
<comment type="caution">
    <text evidence="3">The sequence shown here is derived from an EMBL/GenBank/DDBJ whole genome shotgun (WGS) entry which is preliminary data.</text>
</comment>
<gene>
    <name evidence="3" type="primary">RvY_03429</name>
    <name evidence="3" type="synonym">RvY_03429.1</name>
    <name evidence="3" type="ORF">RvY_03429-1</name>
</gene>
<accession>A0A1D1URE6</accession>
<evidence type="ECO:0000313" key="3">
    <source>
        <dbReference type="EMBL" id="GAU91110.1"/>
    </source>
</evidence>
<feature type="region of interest" description="Disordered" evidence="1">
    <location>
        <begin position="169"/>
        <end position="189"/>
    </location>
</feature>
<reference evidence="3 4" key="1">
    <citation type="journal article" date="2016" name="Nat. Commun.">
        <title>Extremotolerant tardigrade genome and improved radiotolerance of human cultured cells by tardigrade-unique protein.</title>
        <authorList>
            <person name="Hashimoto T."/>
            <person name="Horikawa D.D."/>
            <person name="Saito Y."/>
            <person name="Kuwahara H."/>
            <person name="Kozuka-Hata H."/>
            <person name="Shin-I T."/>
            <person name="Minakuchi Y."/>
            <person name="Ohishi K."/>
            <person name="Motoyama A."/>
            <person name="Aizu T."/>
            <person name="Enomoto A."/>
            <person name="Kondo K."/>
            <person name="Tanaka S."/>
            <person name="Hara Y."/>
            <person name="Koshikawa S."/>
            <person name="Sagara H."/>
            <person name="Miura T."/>
            <person name="Yokobori S."/>
            <person name="Miyagawa K."/>
            <person name="Suzuki Y."/>
            <person name="Kubo T."/>
            <person name="Oyama M."/>
            <person name="Kohara Y."/>
            <person name="Fujiyama A."/>
            <person name="Arakawa K."/>
            <person name="Katayama T."/>
            <person name="Toyoda A."/>
            <person name="Kunieda T."/>
        </authorList>
    </citation>
    <scope>NUCLEOTIDE SEQUENCE [LARGE SCALE GENOMIC DNA]</scope>
    <source>
        <strain evidence="3 4">YOKOZUNA-1</strain>
    </source>
</reference>
<sequence>MKHLFYLSLLVYFCAVARLSHQTSAVTIDDNAFYPGEGGMNEVKRPKFSEETSWYLGKRGGPVVMTDRGYGSGLGWYAGKRGGPADFERTYGSGSYLGKRSPHAEDSSWYLGKRSAYWGPRPVLSWLGWQTSSADKGQDAGEMVRPGRATSVLRFGRSVRTSLAKIPKLPSHANLDGNSPHRHMRNQVW</sequence>
<protein>
    <submittedName>
        <fullName evidence="3">Uncharacterized protein</fullName>
    </submittedName>
</protein>
<evidence type="ECO:0000256" key="2">
    <source>
        <dbReference type="SAM" id="SignalP"/>
    </source>
</evidence>
<organism evidence="3 4">
    <name type="scientific">Ramazzottius varieornatus</name>
    <name type="common">Water bear</name>
    <name type="synonym">Tardigrade</name>
    <dbReference type="NCBI Taxonomy" id="947166"/>
    <lineage>
        <taxon>Eukaryota</taxon>
        <taxon>Metazoa</taxon>
        <taxon>Ecdysozoa</taxon>
        <taxon>Tardigrada</taxon>
        <taxon>Eutardigrada</taxon>
        <taxon>Parachela</taxon>
        <taxon>Hypsibioidea</taxon>
        <taxon>Ramazzottiidae</taxon>
        <taxon>Ramazzottius</taxon>
    </lineage>
</organism>
<dbReference type="AlphaFoldDB" id="A0A1D1URE6"/>
<evidence type="ECO:0000256" key="1">
    <source>
        <dbReference type="SAM" id="MobiDB-lite"/>
    </source>
</evidence>
<keyword evidence="4" id="KW-1185">Reference proteome</keyword>
<dbReference type="EMBL" id="BDGG01000002">
    <property type="protein sequence ID" value="GAU91110.1"/>
    <property type="molecule type" value="Genomic_DNA"/>
</dbReference>
<evidence type="ECO:0000313" key="4">
    <source>
        <dbReference type="Proteomes" id="UP000186922"/>
    </source>
</evidence>
<feature type="signal peptide" evidence="2">
    <location>
        <begin position="1"/>
        <end position="25"/>
    </location>
</feature>
<dbReference type="Proteomes" id="UP000186922">
    <property type="component" value="Unassembled WGS sequence"/>
</dbReference>
<keyword evidence="2" id="KW-0732">Signal</keyword>
<name>A0A1D1URE6_RAMVA</name>
<proteinExistence type="predicted"/>